<keyword evidence="1" id="KW-0689">Ribosomal protein</keyword>
<dbReference type="InterPro" id="IPR014722">
    <property type="entry name" value="Rib_uL2_dom2"/>
</dbReference>
<dbReference type="Gene3D" id="2.30.30.30">
    <property type="match status" value="1"/>
</dbReference>
<dbReference type="AlphaFoldDB" id="A0A1E5L8N4"/>
<name>A0A1E5L8N4_9FIRM</name>
<dbReference type="Proteomes" id="UP000095255">
    <property type="component" value="Unassembled WGS sequence"/>
</dbReference>
<keyword evidence="4" id="KW-1185">Reference proteome</keyword>
<dbReference type="InterPro" id="IPR008991">
    <property type="entry name" value="Translation_prot_SH3-like_sf"/>
</dbReference>
<evidence type="ECO:0000313" key="3">
    <source>
        <dbReference type="EMBL" id="OEH86349.1"/>
    </source>
</evidence>
<dbReference type="GO" id="GO:1990904">
    <property type="term" value="C:ribonucleoprotein complex"/>
    <property type="evidence" value="ECO:0007669"/>
    <property type="project" value="UniProtKB-KW"/>
</dbReference>
<dbReference type="OrthoDB" id="5244at2"/>
<dbReference type="InterPro" id="IPR041985">
    <property type="entry name" value="Ribosomal_eL14_KOW"/>
</dbReference>
<reference evidence="3 4" key="1">
    <citation type="submission" date="2016-09" db="EMBL/GenBank/DDBJ databases">
        <title>Desulfuribacillus arsenicus sp. nov., an obligately anaerobic, dissimilatory arsenic- and antimonate-reducing bacterium isolated from anoxic sediments.</title>
        <authorList>
            <person name="Abin C.A."/>
            <person name="Hollibaugh J.T."/>
        </authorList>
    </citation>
    <scope>NUCLEOTIDE SEQUENCE [LARGE SCALE GENOMIC DNA]</scope>
    <source>
        <strain evidence="3 4">MLFW-2</strain>
    </source>
</reference>
<protein>
    <recommendedName>
        <fullName evidence="5">KOW domain-containing protein</fullName>
    </recommendedName>
</protein>
<evidence type="ECO:0000256" key="2">
    <source>
        <dbReference type="ARBA" id="ARBA00023274"/>
    </source>
</evidence>
<dbReference type="STRING" id="1390249.BHU72_14090"/>
<keyword evidence="2" id="KW-0687">Ribonucleoprotein</keyword>
<evidence type="ECO:0000313" key="4">
    <source>
        <dbReference type="Proteomes" id="UP000095255"/>
    </source>
</evidence>
<dbReference type="CDD" id="cd06088">
    <property type="entry name" value="KOW_RPL14"/>
    <property type="match status" value="1"/>
</dbReference>
<evidence type="ECO:0008006" key="5">
    <source>
        <dbReference type="Google" id="ProtNLM"/>
    </source>
</evidence>
<organism evidence="3 4">
    <name type="scientific">Desulfuribacillus stibiiarsenatis</name>
    <dbReference type="NCBI Taxonomy" id="1390249"/>
    <lineage>
        <taxon>Bacteria</taxon>
        <taxon>Bacillati</taxon>
        <taxon>Bacillota</taxon>
        <taxon>Desulfuribacillia</taxon>
        <taxon>Desulfuribacillales</taxon>
        <taxon>Desulfuribacillaceae</taxon>
        <taxon>Desulfuribacillus</taxon>
    </lineage>
</organism>
<dbReference type="SUPFAM" id="SSF50104">
    <property type="entry name" value="Translation proteins SH3-like domain"/>
    <property type="match status" value="1"/>
</dbReference>
<proteinExistence type="predicted"/>
<dbReference type="GO" id="GO:0005840">
    <property type="term" value="C:ribosome"/>
    <property type="evidence" value="ECO:0007669"/>
    <property type="project" value="UniProtKB-KW"/>
</dbReference>
<gene>
    <name evidence="3" type="ORF">BHU72_14090</name>
</gene>
<sequence>MKEEEGTIPQIGHIVKVTHGREAGKCAVVIDVSGHNLVKLADGDKRKFDCPKTKNVRHITIVDDQVCKEVVESLQETGRVSNSKLRFVINRYIESTATESDSEAPKKGV</sequence>
<comment type="caution">
    <text evidence="3">The sequence shown here is derived from an EMBL/GenBank/DDBJ whole genome shotgun (WGS) entry which is preliminary data.</text>
</comment>
<dbReference type="EMBL" id="MJAT01000005">
    <property type="protein sequence ID" value="OEH86349.1"/>
    <property type="molecule type" value="Genomic_DNA"/>
</dbReference>
<dbReference type="RefSeq" id="WP_069701327.1">
    <property type="nucleotide sequence ID" value="NZ_MJAT01000005.1"/>
</dbReference>
<accession>A0A1E5L8N4</accession>
<evidence type="ECO:0000256" key="1">
    <source>
        <dbReference type="ARBA" id="ARBA00022980"/>
    </source>
</evidence>